<keyword evidence="14" id="KW-0378">Hydrolase</keyword>
<keyword evidence="4" id="KW-0288">FMN</keyword>
<organism evidence="14 15">
    <name type="scientific">Basidiobolus meristosporus CBS 931.73</name>
    <dbReference type="NCBI Taxonomy" id="1314790"/>
    <lineage>
        <taxon>Eukaryota</taxon>
        <taxon>Fungi</taxon>
        <taxon>Fungi incertae sedis</taxon>
        <taxon>Zoopagomycota</taxon>
        <taxon>Entomophthoromycotina</taxon>
        <taxon>Basidiobolomycetes</taxon>
        <taxon>Basidiobolales</taxon>
        <taxon>Basidiobolaceae</taxon>
        <taxon>Basidiobolus</taxon>
    </lineage>
</organism>
<evidence type="ECO:0000256" key="4">
    <source>
        <dbReference type="ARBA" id="ARBA00022643"/>
    </source>
</evidence>
<evidence type="ECO:0000256" key="3">
    <source>
        <dbReference type="ARBA" id="ARBA00022630"/>
    </source>
</evidence>
<accession>A0A1Y1X9R6</accession>
<keyword evidence="5" id="KW-0808">Transferase</keyword>
<evidence type="ECO:0000256" key="2">
    <source>
        <dbReference type="ARBA" id="ARBA00012393"/>
    </source>
</evidence>
<keyword evidence="7" id="KW-0547">Nucleotide-binding</keyword>
<dbReference type="Gene3D" id="3.40.50.620">
    <property type="entry name" value="HUPs"/>
    <property type="match status" value="1"/>
</dbReference>
<comment type="catalytic activity">
    <reaction evidence="12">
        <text>FMN + ATP + H(+) = FAD + diphosphate</text>
        <dbReference type="Rhea" id="RHEA:17237"/>
        <dbReference type="ChEBI" id="CHEBI:15378"/>
        <dbReference type="ChEBI" id="CHEBI:30616"/>
        <dbReference type="ChEBI" id="CHEBI:33019"/>
        <dbReference type="ChEBI" id="CHEBI:57692"/>
        <dbReference type="ChEBI" id="CHEBI:58210"/>
        <dbReference type="EC" id="2.7.7.2"/>
    </reaction>
</comment>
<feature type="domain" description="Phosphoadenosine phosphosulphate reductase" evidence="13">
    <location>
        <begin position="154"/>
        <end position="228"/>
    </location>
</feature>
<evidence type="ECO:0000256" key="5">
    <source>
        <dbReference type="ARBA" id="ARBA00022679"/>
    </source>
</evidence>
<keyword evidence="6" id="KW-0548">Nucleotidyltransferase</keyword>
<dbReference type="FunCoup" id="A0A1Y1X9R6">
    <property type="interactions" value="199"/>
</dbReference>
<dbReference type="InterPro" id="IPR002500">
    <property type="entry name" value="PAPS_reduct_dom"/>
</dbReference>
<evidence type="ECO:0000256" key="8">
    <source>
        <dbReference type="ARBA" id="ARBA00022827"/>
    </source>
</evidence>
<dbReference type="GO" id="GO:0005524">
    <property type="term" value="F:ATP binding"/>
    <property type="evidence" value="ECO:0007669"/>
    <property type="project" value="UniProtKB-KW"/>
</dbReference>
<gene>
    <name evidence="14" type="ORF">K493DRAFT_270054</name>
</gene>
<dbReference type="PANTHER" id="PTHR23293:SF9">
    <property type="entry name" value="FAD SYNTHASE"/>
    <property type="match status" value="1"/>
</dbReference>
<evidence type="ECO:0000259" key="13">
    <source>
        <dbReference type="Pfam" id="PF01507"/>
    </source>
</evidence>
<reference evidence="14 15" key="1">
    <citation type="submission" date="2016-07" db="EMBL/GenBank/DDBJ databases">
        <title>Pervasive Adenine N6-methylation of Active Genes in Fungi.</title>
        <authorList>
            <consortium name="DOE Joint Genome Institute"/>
            <person name="Mondo S.J."/>
            <person name="Dannebaum R.O."/>
            <person name="Kuo R.C."/>
            <person name="Labutti K."/>
            <person name="Haridas S."/>
            <person name="Kuo A."/>
            <person name="Salamov A."/>
            <person name="Ahrendt S.R."/>
            <person name="Lipzen A."/>
            <person name="Sullivan W."/>
            <person name="Andreopoulos W.B."/>
            <person name="Clum A."/>
            <person name="Lindquist E."/>
            <person name="Daum C."/>
            <person name="Ramamoorthy G.K."/>
            <person name="Gryganskyi A."/>
            <person name="Culley D."/>
            <person name="Magnuson J.K."/>
            <person name="James T.Y."/>
            <person name="O'Malley M.A."/>
            <person name="Stajich J.E."/>
            <person name="Spatafora J.W."/>
            <person name="Visel A."/>
            <person name="Grigoriev I.V."/>
        </authorList>
    </citation>
    <scope>NUCLEOTIDE SEQUENCE [LARGE SCALE GENOMIC DNA]</scope>
    <source>
        <strain evidence="14 15">CBS 931.73</strain>
    </source>
</reference>
<protein>
    <recommendedName>
        <fullName evidence="2">FAD synthase</fullName>
        <ecNumber evidence="2">2.7.7.2</ecNumber>
    </recommendedName>
    <alternativeName>
        <fullName evidence="10">FAD pyrophosphorylase</fullName>
    </alternativeName>
    <alternativeName>
        <fullName evidence="11">FMN adenylyltransferase</fullName>
    </alternativeName>
</protein>
<evidence type="ECO:0000256" key="10">
    <source>
        <dbReference type="ARBA" id="ARBA00031145"/>
    </source>
</evidence>
<dbReference type="EC" id="2.7.7.2" evidence="2"/>
<sequence length="257" mass="28970">MVELKQVPSSTPERYLNGGGRFDFEVVYNKVYEASKRPTPLGQQVQKALQVIERALVLYGLEGLAISFNGGKDCTVLLHLLAAAIYSQHLEQGGTASDFPKRAIQSIYIRTPQPFVEVEDFVKLCVDWYGLDLLSTSGPMKAGLQYYLEQRPKIQGVLVGTRRTDPHGAKLAHFLPTDPGWPTMMRIHPIIDWNYPDIWDFLLKLDVPYCPLYEYGYTSLGCVNNTLPNPSLKNDDVPCGFSPAWMLLHGHQERDGR</sequence>
<dbReference type="EMBL" id="MCFE01000669">
    <property type="protein sequence ID" value="ORX82487.1"/>
    <property type="molecule type" value="Genomic_DNA"/>
</dbReference>
<evidence type="ECO:0000256" key="12">
    <source>
        <dbReference type="ARBA" id="ARBA00049494"/>
    </source>
</evidence>
<keyword evidence="9" id="KW-0067">ATP-binding</keyword>
<evidence type="ECO:0000256" key="9">
    <source>
        <dbReference type="ARBA" id="ARBA00022840"/>
    </source>
</evidence>
<comment type="caution">
    <text evidence="14">The sequence shown here is derived from an EMBL/GenBank/DDBJ whole genome shotgun (WGS) entry which is preliminary data.</text>
</comment>
<dbReference type="Proteomes" id="UP000193498">
    <property type="component" value="Unassembled WGS sequence"/>
</dbReference>
<keyword evidence="8" id="KW-0274">FAD</keyword>
<dbReference type="InterPro" id="IPR014729">
    <property type="entry name" value="Rossmann-like_a/b/a_fold"/>
</dbReference>
<evidence type="ECO:0000313" key="15">
    <source>
        <dbReference type="Proteomes" id="UP000193498"/>
    </source>
</evidence>
<evidence type="ECO:0000256" key="7">
    <source>
        <dbReference type="ARBA" id="ARBA00022741"/>
    </source>
</evidence>
<dbReference type="InParanoid" id="A0A1Y1X9R6"/>
<comment type="pathway">
    <text evidence="1">Cofactor biosynthesis; FAD biosynthesis; FAD from FMN: step 1/1.</text>
</comment>
<evidence type="ECO:0000256" key="11">
    <source>
        <dbReference type="ARBA" id="ARBA00031871"/>
    </source>
</evidence>
<name>A0A1Y1X9R6_9FUNG</name>
<proteinExistence type="predicted"/>
<feature type="domain" description="Phosphoadenosine phosphosulphate reductase" evidence="13">
    <location>
        <begin position="64"/>
        <end position="142"/>
    </location>
</feature>
<dbReference type="PANTHER" id="PTHR23293">
    <property type="entry name" value="FAD SYNTHETASE-RELATED FMN ADENYLYLTRANSFERASE"/>
    <property type="match status" value="1"/>
</dbReference>
<dbReference type="SUPFAM" id="SSF52402">
    <property type="entry name" value="Adenine nucleotide alpha hydrolases-like"/>
    <property type="match status" value="1"/>
</dbReference>
<keyword evidence="3" id="KW-0285">Flavoprotein</keyword>
<evidence type="ECO:0000256" key="1">
    <source>
        <dbReference type="ARBA" id="ARBA00004726"/>
    </source>
</evidence>
<dbReference type="AlphaFoldDB" id="A0A1Y1X9R6"/>
<dbReference type="GO" id="GO:0016787">
    <property type="term" value="F:hydrolase activity"/>
    <property type="evidence" value="ECO:0007669"/>
    <property type="project" value="UniProtKB-KW"/>
</dbReference>
<dbReference type="GO" id="GO:0006747">
    <property type="term" value="P:FAD biosynthetic process"/>
    <property type="evidence" value="ECO:0007669"/>
    <property type="project" value="TreeGrafter"/>
</dbReference>
<dbReference type="STRING" id="1314790.A0A1Y1X9R6"/>
<dbReference type="CDD" id="cd23948">
    <property type="entry name" value="FAD_synthase"/>
    <property type="match status" value="1"/>
</dbReference>
<dbReference type="Pfam" id="PF01507">
    <property type="entry name" value="PAPS_reduct"/>
    <property type="match status" value="2"/>
</dbReference>
<dbReference type="OrthoDB" id="270728at2759"/>
<evidence type="ECO:0000256" key="6">
    <source>
        <dbReference type="ARBA" id="ARBA00022695"/>
    </source>
</evidence>
<keyword evidence="15" id="KW-1185">Reference proteome</keyword>
<dbReference type="GO" id="GO:0003919">
    <property type="term" value="F:FMN adenylyltransferase activity"/>
    <property type="evidence" value="ECO:0007669"/>
    <property type="project" value="UniProtKB-EC"/>
</dbReference>
<evidence type="ECO:0000313" key="14">
    <source>
        <dbReference type="EMBL" id="ORX82487.1"/>
    </source>
</evidence>